<feature type="compositionally biased region" description="Polar residues" evidence="1">
    <location>
        <begin position="1"/>
        <end position="21"/>
    </location>
</feature>
<dbReference type="AlphaFoldDB" id="A0A8D5U7Z5"/>
<keyword evidence="3" id="KW-1185">Reference proteome</keyword>
<evidence type="ECO:0000256" key="1">
    <source>
        <dbReference type="SAM" id="MobiDB-lite"/>
    </source>
</evidence>
<protein>
    <submittedName>
        <fullName evidence="2">Uncharacterized protein</fullName>
    </submittedName>
</protein>
<dbReference type="GeneID" id="66163900"/>
<organism evidence="2 3">
    <name type="scientific">Stygiolobus caldivivus</name>
    <dbReference type="NCBI Taxonomy" id="2824673"/>
    <lineage>
        <taxon>Archaea</taxon>
        <taxon>Thermoproteota</taxon>
        <taxon>Thermoprotei</taxon>
        <taxon>Sulfolobales</taxon>
        <taxon>Sulfolobaceae</taxon>
        <taxon>Stygiolobus</taxon>
    </lineage>
</organism>
<dbReference type="EMBL" id="AP024597">
    <property type="protein sequence ID" value="BCU70872.1"/>
    <property type="molecule type" value="Genomic_DNA"/>
</dbReference>
<evidence type="ECO:0000313" key="3">
    <source>
        <dbReference type="Proteomes" id="UP000825123"/>
    </source>
</evidence>
<gene>
    <name evidence="2" type="ORF">KN1_21690</name>
</gene>
<dbReference type="KEGG" id="csty:KN1_21690"/>
<sequence length="113" mass="12247">MFTDKNPLNISENPLPSSNAEPQVKISGRLDKKTGILELDIVSVSTCIIQNVVVTDGNATAYVSNLNSKVINTGTNKITGKVYLVFNNPQCTVQIYTDKGVFMGTVQVILSKK</sequence>
<accession>A0A8D5U7Z5</accession>
<dbReference type="RefSeq" id="WP_221287545.1">
    <property type="nucleotide sequence ID" value="NZ_AP024597.1"/>
</dbReference>
<dbReference type="Proteomes" id="UP000825123">
    <property type="component" value="Chromosome"/>
</dbReference>
<evidence type="ECO:0000313" key="2">
    <source>
        <dbReference type="EMBL" id="BCU70872.1"/>
    </source>
</evidence>
<reference evidence="2 3" key="1">
    <citation type="submission" date="2021-04" db="EMBL/GenBank/DDBJ databases">
        <title>Complete genome sequence of Stygiolobus sp. KN-1.</title>
        <authorList>
            <person name="Nakamura K."/>
            <person name="Sakai H."/>
            <person name="Kurosawa N."/>
        </authorList>
    </citation>
    <scope>NUCLEOTIDE SEQUENCE [LARGE SCALE GENOMIC DNA]</scope>
    <source>
        <strain evidence="2 3">KN-1</strain>
    </source>
</reference>
<name>A0A8D5U7Z5_9CREN</name>
<feature type="region of interest" description="Disordered" evidence="1">
    <location>
        <begin position="1"/>
        <end position="23"/>
    </location>
</feature>
<proteinExistence type="predicted"/>